<comment type="catalytic activity">
    <reaction evidence="1 9">
        <text>N-(5-phospho-beta-D-ribosyl)anthranilate = 1-(2-carboxyphenylamino)-1-deoxy-D-ribulose 5-phosphate</text>
        <dbReference type="Rhea" id="RHEA:21540"/>
        <dbReference type="ChEBI" id="CHEBI:18277"/>
        <dbReference type="ChEBI" id="CHEBI:58613"/>
        <dbReference type="EC" id="5.3.1.24"/>
    </reaction>
</comment>
<feature type="domain" description="N-(5'phosphoribosyl) anthranilate isomerase (PRAI)" evidence="10">
    <location>
        <begin position="5"/>
        <end position="209"/>
    </location>
</feature>
<dbReference type="UniPathway" id="UPA00035">
    <property type="reaction ID" value="UER00042"/>
</dbReference>
<evidence type="ECO:0000256" key="7">
    <source>
        <dbReference type="ARBA" id="ARBA00023141"/>
    </source>
</evidence>
<dbReference type="RefSeq" id="WP_199502374.1">
    <property type="nucleotide sequence ID" value="NZ_JAEMUK010000014.1"/>
</dbReference>
<comment type="pathway">
    <text evidence="2 9">Amino-acid biosynthesis; L-tryptophan biosynthesis; L-tryptophan from chorismate: step 3/5.</text>
</comment>
<dbReference type="CDD" id="cd00405">
    <property type="entry name" value="PRAI"/>
    <property type="match status" value="1"/>
</dbReference>
<dbReference type="EC" id="5.3.1.24" evidence="3 9"/>
<dbReference type="PANTHER" id="PTHR42894">
    <property type="entry name" value="N-(5'-PHOSPHORIBOSYL)ANTHRANILATE ISOMERASE"/>
    <property type="match status" value="1"/>
</dbReference>
<keyword evidence="6 9" id="KW-0822">Tryptophan biosynthesis</keyword>
<proteinExistence type="inferred from homology"/>
<reference evidence="11 12" key="1">
    <citation type="submission" date="2020-12" db="EMBL/GenBank/DDBJ databases">
        <title>Revised draft genomes of Rhodomicrobium vannielii ATCC 17100 and Rhodomicrobium udaipurense JA643.</title>
        <authorList>
            <person name="Conners E.M."/>
            <person name="Davenport E.J."/>
            <person name="Bose A."/>
        </authorList>
    </citation>
    <scope>NUCLEOTIDE SEQUENCE [LARGE SCALE GENOMIC DNA]</scope>
    <source>
        <strain evidence="11 12">JA643</strain>
    </source>
</reference>
<evidence type="ECO:0000313" key="12">
    <source>
        <dbReference type="Proteomes" id="UP000623250"/>
    </source>
</evidence>
<dbReference type="NCBIfam" id="NF002295">
    <property type="entry name" value="PRK01222.1-1"/>
    <property type="match status" value="1"/>
</dbReference>
<protein>
    <recommendedName>
        <fullName evidence="4 9">N-(5'-phosphoribosyl)anthranilate isomerase</fullName>
        <shortName evidence="9">PRAI</shortName>
        <ecNumber evidence="3 9">5.3.1.24</ecNumber>
    </recommendedName>
</protein>
<comment type="similarity">
    <text evidence="9">Belongs to the TrpF family.</text>
</comment>
<evidence type="ECO:0000256" key="8">
    <source>
        <dbReference type="ARBA" id="ARBA00023235"/>
    </source>
</evidence>
<sequence length="231" mass="24457">MTVSVKICGLSTEDTLEAAIGAGADYAGMVFFPKSPRNVSVARAAELATLARGRIAIVALTVDADDALLEAIKTRVAPDFLQLHGRECAERVADIRRRFGARIIKAVKVGSLDDIEASRAYEPSADIVLFDAPPPRAPDALPGGNGISFDWTWLAKAQPRPDFMLSGGLDPDNVRLAIATSGSASVDVSSGVERAPGVKDPNLIARFVRAAKHLEPVAATAAEEDRHGPHR</sequence>
<evidence type="ECO:0000256" key="9">
    <source>
        <dbReference type="HAMAP-Rule" id="MF_00135"/>
    </source>
</evidence>
<dbReference type="AlphaFoldDB" id="A0A8I1KK19"/>
<name>A0A8I1KK19_9HYPH</name>
<dbReference type="EMBL" id="JAEMUK010000014">
    <property type="protein sequence ID" value="MBJ7543534.1"/>
    <property type="molecule type" value="Genomic_DNA"/>
</dbReference>
<dbReference type="InterPro" id="IPR013785">
    <property type="entry name" value="Aldolase_TIM"/>
</dbReference>
<dbReference type="Gene3D" id="3.20.20.70">
    <property type="entry name" value="Aldolase class I"/>
    <property type="match status" value="1"/>
</dbReference>
<keyword evidence="7 9" id="KW-0057">Aromatic amino acid biosynthesis</keyword>
<dbReference type="HAMAP" id="MF_00135">
    <property type="entry name" value="PRAI"/>
    <property type="match status" value="1"/>
</dbReference>
<organism evidence="11 12">
    <name type="scientific">Rhodomicrobium udaipurense</name>
    <dbReference type="NCBI Taxonomy" id="1202716"/>
    <lineage>
        <taxon>Bacteria</taxon>
        <taxon>Pseudomonadati</taxon>
        <taxon>Pseudomonadota</taxon>
        <taxon>Alphaproteobacteria</taxon>
        <taxon>Hyphomicrobiales</taxon>
        <taxon>Hyphomicrobiaceae</taxon>
        <taxon>Rhodomicrobium</taxon>
    </lineage>
</organism>
<dbReference type="Pfam" id="PF00697">
    <property type="entry name" value="PRAI"/>
    <property type="match status" value="1"/>
</dbReference>
<keyword evidence="5 9" id="KW-0028">Amino-acid biosynthesis</keyword>
<dbReference type="SUPFAM" id="SSF51366">
    <property type="entry name" value="Ribulose-phoshate binding barrel"/>
    <property type="match status" value="1"/>
</dbReference>
<evidence type="ECO:0000259" key="10">
    <source>
        <dbReference type="Pfam" id="PF00697"/>
    </source>
</evidence>
<dbReference type="InterPro" id="IPR011060">
    <property type="entry name" value="RibuloseP-bd_barrel"/>
</dbReference>
<comment type="caution">
    <text evidence="11">The sequence shown here is derived from an EMBL/GenBank/DDBJ whole genome shotgun (WGS) entry which is preliminary data.</text>
</comment>
<dbReference type="GO" id="GO:0000162">
    <property type="term" value="P:L-tryptophan biosynthetic process"/>
    <property type="evidence" value="ECO:0007669"/>
    <property type="project" value="UniProtKB-UniRule"/>
</dbReference>
<evidence type="ECO:0000256" key="4">
    <source>
        <dbReference type="ARBA" id="ARBA00022272"/>
    </source>
</evidence>
<evidence type="ECO:0000256" key="1">
    <source>
        <dbReference type="ARBA" id="ARBA00001164"/>
    </source>
</evidence>
<evidence type="ECO:0000256" key="3">
    <source>
        <dbReference type="ARBA" id="ARBA00012572"/>
    </source>
</evidence>
<gene>
    <name evidence="9" type="primary">trpF</name>
    <name evidence="11" type="ORF">JDN41_08180</name>
</gene>
<keyword evidence="8 9" id="KW-0413">Isomerase</keyword>
<dbReference type="InterPro" id="IPR001240">
    <property type="entry name" value="PRAI_dom"/>
</dbReference>
<dbReference type="GO" id="GO:0004640">
    <property type="term" value="F:phosphoribosylanthranilate isomerase activity"/>
    <property type="evidence" value="ECO:0007669"/>
    <property type="project" value="UniProtKB-UniRule"/>
</dbReference>
<keyword evidence="12" id="KW-1185">Reference proteome</keyword>
<dbReference type="PANTHER" id="PTHR42894:SF1">
    <property type="entry name" value="N-(5'-PHOSPHORIBOSYL)ANTHRANILATE ISOMERASE"/>
    <property type="match status" value="1"/>
</dbReference>
<dbReference type="Proteomes" id="UP000623250">
    <property type="component" value="Unassembled WGS sequence"/>
</dbReference>
<evidence type="ECO:0000256" key="6">
    <source>
        <dbReference type="ARBA" id="ARBA00022822"/>
    </source>
</evidence>
<dbReference type="InterPro" id="IPR044643">
    <property type="entry name" value="TrpF_fam"/>
</dbReference>
<evidence type="ECO:0000256" key="5">
    <source>
        <dbReference type="ARBA" id="ARBA00022605"/>
    </source>
</evidence>
<accession>A0A8I1KK19</accession>
<evidence type="ECO:0000256" key="2">
    <source>
        <dbReference type="ARBA" id="ARBA00004664"/>
    </source>
</evidence>
<evidence type="ECO:0000313" key="11">
    <source>
        <dbReference type="EMBL" id="MBJ7543534.1"/>
    </source>
</evidence>